<proteinExistence type="predicted"/>
<reference evidence="2 3" key="1">
    <citation type="submission" date="2014-09" db="EMBL/GenBank/DDBJ databases">
        <title>Vibrio maritimus JCM 19240. (C210) whole genome shotgun sequence.</title>
        <authorList>
            <person name="Sawabe T."/>
            <person name="Meirelles P."/>
            <person name="Nakanishi M."/>
            <person name="Sayaka M."/>
            <person name="Hattori M."/>
            <person name="Ohkuma M."/>
        </authorList>
    </citation>
    <scope>NUCLEOTIDE SEQUENCE [LARGE SCALE GENOMIC DNA]</scope>
    <source>
        <strain evidence="2 3">JCM 19240</strain>
    </source>
</reference>
<accession>A0A090T138</accession>
<sequence>MQDVLANQYGIIDYERLGLAAHDTIFPNLRRLAQTMSAF</sequence>
<evidence type="ECO:0000313" key="2">
    <source>
        <dbReference type="EMBL" id="GAL33656.1"/>
    </source>
</evidence>
<organism evidence="2 3">
    <name type="scientific">Vibrio maritimus</name>
    <dbReference type="NCBI Taxonomy" id="990268"/>
    <lineage>
        <taxon>Bacteria</taxon>
        <taxon>Pseudomonadati</taxon>
        <taxon>Pseudomonadota</taxon>
        <taxon>Gammaproteobacteria</taxon>
        <taxon>Vibrionales</taxon>
        <taxon>Vibrionaceae</taxon>
        <taxon>Vibrio</taxon>
    </lineage>
</organism>
<evidence type="ECO:0000313" key="3">
    <source>
        <dbReference type="Proteomes" id="UP000029224"/>
    </source>
</evidence>
<keyword evidence="3" id="KW-1185">Reference proteome</keyword>
<comment type="caution">
    <text evidence="2">The sequence shown here is derived from an EMBL/GenBank/DDBJ whole genome shotgun (WGS) entry which is preliminary data.</text>
</comment>
<reference evidence="2 3" key="2">
    <citation type="submission" date="2014-09" db="EMBL/GenBank/DDBJ databases">
        <authorList>
            <consortium name="NBRP consortium"/>
            <person name="Sawabe T."/>
            <person name="Meirelles P."/>
            <person name="Nakanishi M."/>
            <person name="Sayaka M."/>
            <person name="Hattori M."/>
            <person name="Ohkuma M."/>
        </authorList>
    </citation>
    <scope>NUCLEOTIDE SEQUENCE [LARGE SCALE GENOMIC DNA]</scope>
    <source>
        <strain evidence="2 3">JCM 19240</strain>
    </source>
</reference>
<feature type="domain" description="VPS28 C-terminal" evidence="1">
    <location>
        <begin position="1"/>
        <end position="39"/>
    </location>
</feature>
<dbReference type="Proteomes" id="UP000029224">
    <property type="component" value="Unassembled WGS sequence"/>
</dbReference>
<protein>
    <recommendedName>
        <fullName evidence="1">VPS28 C-terminal domain-containing protein</fullName>
    </recommendedName>
</protein>
<dbReference type="AlphaFoldDB" id="A0A090T138"/>
<gene>
    <name evidence="2" type="ORF">JCM19240_2352</name>
</gene>
<dbReference type="PROSITE" id="PS51310">
    <property type="entry name" value="VPS28_C"/>
    <property type="match status" value="1"/>
</dbReference>
<dbReference type="InterPro" id="IPR017899">
    <property type="entry name" value="VPS28_C"/>
</dbReference>
<name>A0A090T138_9VIBR</name>
<evidence type="ECO:0000259" key="1">
    <source>
        <dbReference type="PROSITE" id="PS51310"/>
    </source>
</evidence>
<dbReference type="EMBL" id="BBMT01000003">
    <property type="protein sequence ID" value="GAL33656.1"/>
    <property type="molecule type" value="Genomic_DNA"/>
</dbReference>